<evidence type="ECO:0000256" key="5">
    <source>
        <dbReference type="ARBA" id="ARBA00022691"/>
    </source>
</evidence>
<organism evidence="9 10">
    <name type="scientific">Fibrobacter intestinalis</name>
    <dbReference type="NCBI Taxonomy" id="28122"/>
    <lineage>
        <taxon>Bacteria</taxon>
        <taxon>Pseudomonadati</taxon>
        <taxon>Fibrobacterota</taxon>
        <taxon>Fibrobacteria</taxon>
        <taxon>Fibrobacterales</taxon>
        <taxon>Fibrobacteraceae</taxon>
        <taxon>Fibrobacter</taxon>
    </lineage>
</organism>
<dbReference type="PANTHER" id="PTHR42933">
    <property type="entry name" value="SLR6095 PROTEIN"/>
    <property type="match status" value="1"/>
</dbReference>
<comment type="similarity">
    <text evidence="1">Belongs to the N(4)/N(6)-methyltransferase family.</text>
</comment>
<dbReference type="Gene3D" id="3.40.50.150">
    <property type="entry name" value="Vaccinia Virus protein VP39"/>
    <property type="match status" value="1"/>
</dbReference>
<dbReference type="RefSeq" id="WP_073304415.1">
    <property type="nucleotide sequence ID" value="NZ_FRAW01000015.1"/>
</dbReference>
<evidence type="ECO:0000256" key="6">
    <source>
        <dbReference type="ARBA" id="ARBA00022747"/>
    </source>
</evidence>
<dbReference type="PANTHER" id="PTHR42933:SF1">
    <property type="entry name" value="SITE-SPECIFIC DNA-METHYLTRANSFERASE (ADENINE-SPECIFIC)"/>
    <property type="match status" value="1"/>
</dbReference>
<dbReference type="GO" id="GO:0003677">
    <property type="term" value="F:DNA binding"/>
    <property type="evidence" value="ECO:0007669"/>
    <property type="project" value="InterPro"/>
</dbReference>
<evidence type="ECO:0000256" key="1">
    <source>
        <dbReference type="ARBA" id="ARBA00006594"/>
    </source>
</evidence>
<dbReference type="PRINTS" id="PR00507">
    <property type="entry name" value="N12N6MTFRASE"/>
</dbReference>
<dbReference type="EMBL" id="FRAW01000015">
    <property type="protein sequence ID" value="SHK72272.1"/>
    <property type="molecule type" value="Genomic_DNA"/>
</dbReference>
<dbReference type="AlphaFoldDB" id="A0A1M6USU7"/>
<dbReference type="PROSITE" id="PS00092">
    <property type="entry name" value="N6_MTASE"/>
    <property type="match status" value="1"/>
</dbReference>
<dbReference type="InterPro" id="IPR002052">
    <property type="entry name" value="DNA_methylase_N6_adenine_CS"/>
</dbReference>
<evidence type="ECO:0000256" key="4">
    <source>
        <dbReference type="ARBA" id="ARBA00022679"/>
    </source>
</evidence>
<evidence type="ECO:0000259" key="8">
    <source>
        <dbReference type="Pfam" id="PF02384"/>
    </source>
</evidence>
<keyword evidence="10" id="KW-1185">Reference proteome</keyword>
<dbReference type="GO" id="GO:0032259">
    <property type="term" value="P:methylation"/>
    <property type="evidence" value="ECO:0007669"/>
    <property type="project" value="UniProtKB-KW"/>
</dbReference>
<dbReference type="SUPFAM" id="SSF53335">
    <property type="entry name" value="S-adenosyl-L-methionine-dependent methyltransferases"/>
    <property type="match status" value="1"/>
</dbReference>
<dbReference type="InterPro" id="IPR051537">
    <property type="entry name" value="DNA_Adenine_Mtase"/>
</dbReference>
<evidence type="ECO:0000256" key="3">
    <source>
        <dbReference type="ARBA" id="ARBA00022603"/>
    </source>
</evidence>
<dbReference type="InterPro" id="IPR003356">
    <property type="entry name" value="DNA_methylase_A-5"/>
</dbReference>
<dbReference type="CDD" id="cd02440">
    <property type="entry name" value="AdoMet_MTases"/>
    <property type="match status" value="1"/>
</dbReference>
<dbReference type="GO" id="GO:0008170">
    <property type="term" value="F:N-methyltransferase activity"/>
    <property type="evidence" value="ECO:0007669"/>
    <property type="project" value="InterPro"/>
</dbReference>
<name>A0A1M6USU7_9BACT</name>
<feature type="domain" description="DNA methylase adenine-specific" evidence="8">
    <location>
        <begin position="10"/>
        <end position="209"/>
    </location>
</feature>
<dbReference type="GO" id="GO:0009007">
    <property type="term" value="F:site-specific DNA-methyltransferase (adenine-specific) activity"/>
    <property type="evidence" value="ECO:0007669"/>
    <property type="project" value="UniProtKB-EC"/>
</dbReference>
<protein>
    <recommendedName>
        <fullName evidence="2">site-specific DNA-methyltransferase (adenine-specific)</fullName>
        <ecNumber evidence="2">2.1.1.72</ecNumber>
    </recommendedName>
</protein>
<keyword evidence="4" id="KW-0808">Transferase</keyword>
<keyword evidence="5" id="KW-0949">S-adenosyl-L-methionine</keyword>
<proteinExistence type="inferred from homology"/>
<evidence type="ECO:0000313" key="10">
    <source>
        <dbReference type="Proteomes" id="UP000184275"/>
    </source>
</evidence>
<dbReference type="Proteomes" id="UP000184275">
    <property type="component" value="Unassembled WGS sequence"/>
</dbReference>
<dbReference type="GO" id="GO:0009307">
    <property type="term" value="P:DNA restriction-modification system"/>
    <property type="evidence" value="ECO:0007669"/>
    <property type="project" value="UniProtKB-KW"/>
</dbReference>
<gene>
    <name evidence="9" type="ORF">SAMN05720469_11546</name>
</gene>
<dbReference type="InterPro" id="IPR029063">
    <property type="entry name" value="SAM-dependent_MTases_sf"/>
</dbReference>
<keyword evidence="6" id="KW-0680">Restriction system</keyword>
<dbReference type="Pfam" id="PF02384">
    <property type="entry name" value="N6_Mtase"/>
    <property type="match status" value="1"/>
</dbReference>
<keyword evidence="3 9" id="KW-0489">Methyltransferase</keyword>
<accession>A0A1M6USU7</accession>
<comment type="catalytic activity">
    <reaction evidence="7">
        <text>a 2'-deoxyadenosine in DNA + S-adenosyl-L-methionine = an N(6)-methyl-2'-deoxyadenosine in DNA + S-adenosyl-L-homocysteine + H(+)</text>
        <dbReference type="Rhea" id="RHEA:15197"/>
        <dbReference type="Rhea" id="RHEA-COMP:12418"/>
        <dbReference type="Rhea" id="RHEA-COMP:12419"/>
        <dbReference type="ChEBI" id="CHEBI:15378"/>
        <dbReference type="ChEBI" id="CHEBI:57856"/>
        <dbReference type="ChEBI" id="CHEBI:59789"/>
        <dbReference type="ChEBI" id="CHEBI:90615"/>
        <dbReference type="ChEBI" id="CHEBI:90616"/>
        <dbReference type="EC" id="2.1.1.72"/>
    </reaction>
</comment>
<evidence type="ECO:0000256" key="7">
    <source>
        <dbReference type="ARBA" id="ARBA00047942"/>
    </source>
</evidence>
<evidence type="ECO:0000313" key="9">
    <source>
        <dbReference type="EMBL" id="SHK72272.1"/>
    </source>
</evidence>
<sequence>MPKSAKSFRENLRKSGVFFTPNKLAEYMRSFFPSDVAEIYDPTCGDGGLLAVFEGSKKYGQEIDAEQGNYAATNLVEAQIEIGDTLTDDKFKDRKFRYIVANPPFSVAWEPQMDERFDGFVIPPKSKADYAFILHCLHHLEEGGLAVVMCFPGVLYRGQREGEIRERIVRDNLIERVVEIPGGDFEDTSISTVLLIFRKNRQTNSVVFEKKETGETREVNLDEIEKNGFNLSVCQYIESKSDKAEIDPVAEQIKCRDSALKWIRASIRGDAMVCELERFRQPEFDHVDFLNRLQKIIAEEKAAFLKKWKERLDPTRVQMELFGL</sequence>
<evidence type="ECO:0000256" key="2">
    <source>
        <dbReference type="ARBA" id="ARBA00011900"/>
    </source>
</evidence>
<dbReference type="EC" id="2.1.1.72" evidence="2"/>
<reference evidence="10" key="1">
    <citation type="submission" date="2016-11" db="EMBL/GenBank/DDBJ databases">
        <authorList>
            <person name="Varghese N."/>
            <person name="Submissions S."/>
        </authorList>
    </citation>
    <scope>NUCLEOTIDE SEQUENCE [LARGE SCALE GENOMIC DNA]</scope>
    <source>
        <strain evidence="10">UWOS</strain>
    </source>
</reference>